<evidence type="ECO:0008006" key="14">
    <source>
        <dbReference type="Google" id="ProtNLM"/>
    </source>
</evidence>
<feature type="transmembrane region" description="Helical" evidence="11">
    <location>
        <begin position="24"/>
        <end position="45"/>
    </location>
</feature>
<evidence type="ECO:0000256" key="10">
    <source>
        <dbReference type="ARBA" id="ARBA00023170"/>
    </source>
</evidence>
<keyword evidence="8" id="KW-0157">Chromophore</keyword>
<dbReference type="InterPro" id="IPR043476">
    <property type="entry name" value="Yro2-like_7TM"/>
</dbReference>
<proteinExistence type="inferred from homology"/>
<dbReference type="RefSeq" id="XP_007416086.1">
    <property type="nucleotide sequence ID" value="XM_007416024.1"/>
</dbReference>
<keyword evidence="3" id="KW-0600">Photoreceptor protein</keyword>
<dbReference type="Pfam" id="PF01036">
    <property type="entry name" value="Bac_rhodopsin"/>
    <property type="match status" value="1"/>
</dbReference>
<dbReference type="FunFam" id="1.20.1070.10:FF:000160">
    <property type="entry name" value="Related to Opsin-1"/>
    <property type="match status" value="1"/>
</dbReference>
<accession>F4S423</accession>
<dbReference type="GO" id="GO:0007602">
    <property type="term" value="P:phototransduction"/>
    <property type="evidence" value="ECO:0007669"/>
    <property type="project" value="UniProtKB-KW"/>
</dbReference>
<dbReference type="HOGENOM" id="CLU_054785_2_1_1"/>
<evidence type="ECO:0000256" key="1">
    <source>
        <dbReference type="ARBA" id="ARBA00004141"/>
    </source>
</evidence>
<name>F4S423_MELLP</name>
<keyword evidence="13" id="KW-1185">Reference proteome</keyword>
<evidence type="ECO:0000256" key="8">
    <source>
        <dbReference type="ARBA" id="ARBA00022991"/>
    </source>
</evidence>
<evidence type="ECO:0000256" key="6">
    <source>
        <dbReference type="ARBA" id="ARBA00022925"/>
    </source>
</evidence>
<dbReference type="SUPFAM" id="SSF81321">
    <property type="entry name" value="Family A G protein-coupled receptor-like"/>
    <property type="match status" value="1"/>
</dbReference>
<dbReference type="GeneID" id="18927822"/>
<keyword evidence="6" id="KW-0681">Retinal protein</keyword>
<dbReference type="GO" id="GO:0005886">
    <property type="term" value="C:plasma membrane"/>
    <property type="evidence" value="ECO:0007669"/>
    <property type="project" value="TreeGrafter"/>
</dbReference>
<dbReference type="OrthoDB" id="536545at2759"/>
<keyword evidence="5 11" id="KW-0812">Transmembrane</keyword>
<dbReference type="InterPro" id="IPR001425">
    <property type="entry name" value="Arc/bac/fun_rhodopsins"/>
</dbReference>
<keyword evidence="10" id="KW-0675">Receptor</keyword>
<keyword evidence="4" id="KW-0716">Sensory transduction</keyword>
<dbReference type="FunCoup" id="F4S423">
    <property type="interactions" value="84"/>
</dbReference>
<keyword evidence="9 11" id="KW-0472">Membrane</keyword>
<sequence>MSNNVISTNPTVANIDITTAGSNFLWWVFAMMITSALGLTAYSLTLNPARRAFHFLGVAILFTASIAYFSMASDLGATPILVEFVRNQGDLATGFVAPTRSIWYVRYIDWVITTPLLLLTLLLSTGMPLSGIFATIFFDIIMIVTGLVGALVHSSYKWGYFAFGCLAMLYVFWTLIGPARLAAKALGDDNHQAYIKGALSLSFLWMLYPIAWGLCDGGNVISVNGEMIFYGILDVLAKPGFIFLHLYSIRNIDYDRFGLESGHRTIGQAVSRQILLITLLENPFLTQLFVYYAVS</sequence>
<protein>
    <recommendedName>
        <fullName evidence="14">Family A G protein-coupled receptor-like protein</fullName>
    </recommendedName>
</protein>
<evidence type="ECO:0000256" key="3">
    <source>
        <dbReference type="ARBA" id="ARBA00022543"/>
    </source>
</evidence>
<feature type="transmembrane region" description="Helical" evidence="11">
    <location>
        <begin position="104"/>
        <end position="124"/>
    </location>
</feature>
<dbReference type="GO" id="GO:0005783">
    <property type="term" value="C:endoplasmic reticulum"/>
    <property type="evidence" value="ECO:0007669"/>
    <property type="project" value="TreeGrafter"/>
</dbReference>
<feature type="transmembrane region" description="Helical" evidence="11">
    <location>
        <begin position="131"/>
        <end position="152"/>
    </location>
</feature>
<dbReference type="SMART" id="SM01021">
    <property type="entry name" value="Bac_rhodopsin"/>
    <property type="match status" value="1"/>
</dbReference>
<organism evidence="13">
    <name type="scientific">Melampsora larici-populina (strain 98AG31 / pathotype 3-4-7)</name>
    <name type="common">Poplar leaf rust fungus</name>
    <dbReference type="NCBI Taxonomy" id="747676"/>
    <lineage>
        <taxon>Eukaryota</taxon>
        <taxon>Fungi</taxon>
        <taxon>Dikarya</taxon>
        <taxon>Basidiomycota</taxon>
        <taxon>Pucciniomycotina</taxon>
        <taxon>Pucciniomycetes</taxon>
        <taxon>Pucciniales</taxon>
        <taxon>Melampsoraceae</taxon>
        <taxon>Melampsora</taxon>
    </lineage>
</organism>
<gene>
    <name evidence="12" type="ORF">MELLADRAFT_39586</name>
</gene>
<dbReference type="InterPro" id="IPR018229">
    <property type="entry name" value="Rhodopsin_retinal_BS"/>
</dbReference>
<evidence type="ECO:0000256" key="5">
    <source>
        <dbReference type="ARBA" id="ARBA00022692"/>
    </source>
</evidence>
<feature type="transmembrane region" description="Helical" evidence="11">
    <location>
        <begin position="193"/>
        <end position="215"/>
    </location>
</feature>
<dbReference type="CDD" id="cd15239">
    <property type="entry name" value="7tm_YRO2_fungal-like"/>
    <property type="match status" value="1"/>
</dbReference>
<evidence type="ECO:0000256" key="9">
    <source>
        <dbReference type="ARBA" id="ARBA00023136"/>
    </source>
</evidence>
<comment type="similarity">
    <text evidence="2">Belongs to the archaeal/bacterial/fungal opsin family.</text>
</comment>
<feature type="transmembrane region" description="Helical" evidence="11">
    <location>
        <begin position="158"/>
        <end position="181"/>
    </location>
</feature>
<evidence type="ECO:0000313" key="12">
    <source>
        <dbReference type="EMBL" id="EGG00632.1"/>
    </source>
</evidence>
<dbReference type="VEuPathDB" id="FungiDB:MELLADRAFT_39586"/>
<dbReference type="KEGG" id="mlr:MELLADRAFT_39586"/>
<keyword evidence="7 11" id="KW-1133">Transmembrane helix</keyword>
<dbReference type="InParanoid" id="F4S423"/>
<dbReference type="PANTHER" id="PTHR28286">
    <property type="match status" value="1"/>
</dbReference>
<dbReference type="Gene3D" id="1.20.1070.10">
    <property type="entry name" value="Rhodopsin 7-helix transmembrane proteins"/>
    <property type="match status" value="1"/>
</dbReference>
<dbReference type="PANTHER" id="PTHR28286:SF1">
    <property type="entry name" value="30 KDA HEAT SHOCK PROTEIN-RELATED"/>
    <property type="match status" value="1"/>
</dbReference>
<evidence type="ECO:0000256" key="4">
    <source>
        <dbReference type="ARBA" id="ARBA00022606"/>
    </source>
</evidence>
<dbReference type="eggNOG" id="ENOG502QQVQ">
    <property type="taxonomic scope" value="Eukaryota"/>
</dbReference>
<dbReference type="GO" id="GO:0009881">
    <property type="term" value="F:photoreceptor activity"/>
    <property type="evidence" value="ECO:0007669"/>
    <property type="project" value="UniProtKB-KW"/>
</dbReference>
<evidence type="ECO:0000313" key="13">
    <source>
        <dbReference type="Proteomes" id="UP000001072"/>
    </source>
</evidence>
<feature type="transmembrane region" description="Helical" evidence="11">
    <location>
        <begin position="52"/>
        <end position="71"/>
    </location>
</feature>
<comment type="subcellular location">
    <subcellularLocation>
        <location evidence="1">Membrane</location>
        <topology evidence="1">Multi-pass membrane protein</topology>
    </subcellularLocation>
</comment>
<dbReference type="EMBL" id="GL883145">
    <property type="protein sequence ID" value="EGG00632.1"/>
    <property type="molecule type" value="Genomic_DNA"/>
</dbReference>
<evidence type="ECO:0000256" key="7">
    <source>
        <dbReference type="ARBA" id="ARBA00022989"/>
    </source>
</evidence>
<reference evidence="13" key="1">
    <citation type="journal article" date="2011" name="Proc. Natl. Acad. Sci. U.S.A.">
        <title>Obligate biotrophy features unraveled by the genomic analysis of rust fungi.</title>
        <authorList>
            <person name="Duplessis S."/>
            <person name="Cuomo C.A."/>
            <person name="Lin Y.-C."/>
            <person name="Aerts A."/>
            <person name="Tisserant E."/>
            <person name="Veneault-Fourrey C."/>
            <person name="Joly D.L."/>
            <person name="Hacquard S."/>
            <person name="Amselem J."/>
            <person name="Cantarel B.L."/>
            <person name="Chiu R."/>
            <person name="Coutinho P.M."/>
            <person name="Feau N."/>
            <person name="Field M."/>
            <person name="Frey P."/>
            <person name="Gelhaye E."/>
            <person name="Goldberg J."/>
            <person name="Grabherr M.G."/>
            <person name="Kodira C.D."/>
            <person name="Kohler A."/>
            <person name="Kuees U."/>
            <person name="Lindquist E.A."/>
            <person name="Lucas S.M."/>
            <person name="Mago R."/>
            <person name="Mauceli E."/>
            <person name="Morin E."/>
            <person name="Murat C."/>
            <person name="Pangilinan J.L."/>
            <person name="Park R."/>
            <person name="Pearson M."/>
            <person name="Quesneville H."/>
            <person name="Rouhier N."/>
            <person name="Sakthikumar S."/>
            <person name="Salamov A.A."/>
            <person name="Schmutz J."/>
            <person name="Selles B."/>
            <person name="Shapiro H."/>
            <person name="Tanguay P."/>
            <person name="Tuskan G.A."/>
            <person name="Henrissat B."/>
            <person name="Van de Peer Y."/>
            <person name="Rouze P."/>
            <person name="Ellis J.G."/>
            <person name="Dodds P.N."/>
            <person name="Schein J.E."/>
            <person name="Zhong S."/>
            <person name="Hamelin R.C."/>
            <person name="Grigoriev I.V."/>
            <person name="Szabo L.J."/>
            <person name="Martin F."/>
        </authorList>
    </citation>
    <scope>NUCLEOTIDE SEQUENCE [LARGE SCALE GENOMIC DNA]</scope>
    <source>
        <strain evidence="13">98AG31 / pathotype 3-4-7</strain>
    </source>
</reference>
<evidence type="ECO:0000256" key="11">
    <source>
        <dbReference type="SAM" id="Phobius"/>
    </source>
</evidence>
<dbReference type="Proteomes" id="UP000001072">
    <property type="component" value="Unassembled WGS sequence"/>
</dbReference>
<dbReference type="GO" id="GO:0005216">
    <property type="term" value="F:monoatomic ion channel activity"/>
    <property type="evidence" value="ECO:0007669"/>
    <property type="project" value="InterPro"/>
</dbReference>
<evidence type="ECO:0000256" key="2">
    <source>
        <dbReference type="ARBA" id="ARBA00008130"/>
    </source>
</evidence>
<dbReference type="PRINTS" id="PR00251">
    <property type="entry name" value="BACTRLOPSIN"/>
</dbReference>
<dbReference type="AlphaFoldDB" id="F4S423"/>
<dbReference type="PROSITE" id="PS00950">
    <property type="entry name" value="BACTERIAL_OPSIN_1"/>
    <property type="match status" value="1"/>
</dbReference>
<feature type="transmembrane region" description="Helical" evidence="11">
    <location>
        <begin position="227"/>
        <end position="247"/>
    </location>
</feature>